<feature type="region of interest" description="Disordered" evidence="1">
    <location>
        <begin position="130"/>
        <end position="197"/>
    </location>
</feature>
<feature type="compositionally biased region" description="Pro residues" evidence="1">
    <location>
        <begin position="343"/>
        <end position="352"/>
    </location>
</feature>
<feature type="non-terminal residue" evidence="2">
    <location>
        <position position="451"/>
    </location>
</feature>
<reference evidence="2 3" key="1">
    <citation type="submission" date="2024-05" db="EMBL/GenBank/DDBJ databases">
        <title>Genome sequencing and assembly of Indian major carp, Cirrhinus mrigala (Hamilton, 1822).</title>
        <authorList>
            <person name="Mohindra V."/>
            <person name="Chowdhury L.M."/>
            <person name="Lal K."/>
            <person name="Jena J.K."/>
        </authorList>
    </citation>
    <scope>NUCLEOTIDE SEQUENCE [LARGE SCALE GENOMIC DNA]</scope>
    <source>
        <strain evidence="2">CM1030</strain>
        <tissue evidence="2">Blood</tissue>
    </source>
</reference>
<feature type="compositionally biased region" description="Pro residues" evidence="1">
    <location>
        <begin position="226"/>
        <end position="245"/>
    </location>
</feature>
<protein>
    <recommendedName>
        <fullName evidence="4">Retrotransposon gag domain-containing protein</fullName>
    </recommendedName>
</protein>
<keyword evidence="3" id="KW-1185">Reference proteome</keyword>
<accession>A0ABD0P8Q7</accession>
<feature type="region of interest" description="Disordered" evidence="1">
    <location>
        <begin position="338"/>
        <end position="359"/>
    </location>
</feature>
<feature type="region of interest" description="Disordered" evidence="1">
    <location>
        <begin position="216"/>
        <end position="251"/>
    </location>
</feature>
<dbReference type="EMBL" id="JAMKFB020000017">
    <property type="protein sequence ID" value="KAL0170462.1"/>
    <property type="molecule type" value="Genomic_DNA"/>
</dbReference>
<evidence type="ECO:0000313" key="3">
    <source>
        <dbReference type="Proteomes" id="UP001529510"/>
    </source>
</evidence>
<gene>
    <name evidence="2" type="ORF">M9458_035058</name>
</gene>
<proteinExistence type="predicted"/>
<evidence type="ECO:0000256" key="1">
    <source>
        <dbReference type="SAM" id="MobiDB-lite"/>
    </source>
</evidence>
<comment type="caution">
    <text evidence="2">The sequence shown here is derived from an EMBL/GenBank/DDBJ whole genome shotgun (WGS) entry which is preliminary data.</text>
</comment>
<organism evidence="2 3">
    <name type="scientific">Cirrhinus mrigala</name>
    <name type="common">Mrigala</name>
    <dbReference type="NCBI Taxonomy" id="683832"/>
    <lineage>
        <taxon>Eukaryota</taxon>
        <taxon>Metazoa</taxon>
        <taxon>Chordata</taxon>
        <taxon>Craniata</taxon>
        <taxon>Vertebrata</taxon>
        <taxon>Euteleostomi</taxon>
        <taxon>Actinopterygii</taxon>
        <taxon>Neopterygii</taxon>
        <taxon>Teleostei</taxon>
        <taxon>Ostariophysi</taxon>
        <taxon>Cypriniformes</taxon>
        <taxon>Cyprinidae</taxon>
        <taxon>Labeoninae</taxon>
        <taxon>Labeonini</taxon>
        <taxon>Cirrhinus</taxon>
    </lineage>
</organism>
<sequence length="451" mass="49343">MCMCVSTLLLWIYLFWNYLWLIIKTLSLTSVFVRPLPHTIPDLHKMTAERRLWTWQQGNRTLERYVENFLELYNRVCWNDAILGACFLQGLNDETIRCDLPNCDFSLIKLINLVLYLNCSELEVEDVTEHSRSSQLTPRVSQHDPEPSQPPPQLAEHEHEPTADGEPEPNATEPSPKGATAHKIATEPEPSPSDQVRESATWNVTAMGSLRVCQSPSASWLEDHSSPPPASESWTPPRPSDPAAPPRLLAPSFPPSPISPLIPLGSLVPPALPWSVVPPSTPATHRSVPPASLGSSLPPAPPQSSVAPALLRTSGSPPRLPEPWVPPWPSGSSVWPRIIGSPPQAPPPPAPPSVGSAVGHHHGCGLGSLLSPPWLHPPSDPPWTLLSPPWLLPLLDPPWTLLSPPWFLPPSDPPWTLFVVLLQGVRPPPEPPSTLTLLPFHVHSFGCCCLC</sequence>
<feature type="region of interest" description="Disordered" evidence="1">
    <location>
        <begin position="280"/>
        <end position="324"/>
    </location>
</feature>
<dbReference type="AlphaFoldDB" id="A0ABD0P8Q7"/>
<evidence type="ECO:0008006" key="4">
    <source>
        <dbReference type="Google" id="ProtNLM"/>
    </source>
</evidence>
<evidence type="ECO:0000313" key="2">
    <source>
        <dbReference type="EMBL" id="KAL0170462.1"/>
    </source>
</evidence>
<name>A0ABD0P8Q7_CIRMR</name>
<dbReference type="Proteomes" id="UP001529510">
    <property type="component" value="Unassembled WGS sequence"/>
</dbReference>
<feature type="compositionally biased region" description="Low complexity" evidence="1">
    <location>
        <begin position="287"/>
        <end position="311"/>
    </location>
</feature>